<name>B7BDD9_9BACT</name>
<reference evidence="1 2" key="1">
    <citation type="submission" date="2008-10" db="EMBL/GenBank/DDBJ databases">
        <title>Draft genome sequence of Parabacteroides johnsonii (DSM 18315).</title>
        <authorList>
            <person name="Sudarsanam P."/>
            <person name="Ley R."/>
            <person name="Guruge J."/>
            <person name="Turnbaugh P.J."/>
            <person name="Mahowald M."/>
            <person name="Liep D."/>
            <person name="Gordon J."/>
        </authorList>
    </citation>
    <scope>NUCLEOTIDE SEQUENCE [LARGE SCALE GENOMIC DNA]</scope>
    <source>
        <strain evidence="1 2">DSM 18315</strain>
    </source>
</reference>
<dbReference type="AlphaFoldDB" id="B7BDD9"/>
<dbReference type="HOGENOM" id="CLU_3262420_0_0_10"/>
<organism evidence="1 2">
    <name type="scientific">Parabacteroides johnsonii DSM 18315</name>
    <dbReference type="NCBI Taxonomy" id="537006"/>
    <lineage>
        <taxon>Bacteria</taxon>
        <taxon>Pseudomonadati</taxon>
        <taxon>Bacteroidota</taxon>
        <taxon>Bacteroidia</taxon>
        <taxon>Bacteroidales</taxon>
        <taxon>Tannerellaceae</taxon>
        <taxon>Parabacteroides</taxon>
    </lineage>
</organism>
<sequence>PAEIRQMIDDIIDSGVKYAVITSNLAQLKSYISSNQTNKSK</sequence>
<dbReference type="STRING" id="537006.PRABACTJOHN_03059"/>
<accession>B7BDD9</accession>
<evidence type="ECO:0000313" key="1">
    <source>
        <dbReference type="EMBL" id="EEC95543.1"/>
    </source>
</evidence>
<dbReference type="EMBL" id="ABYH01000332">
    <property type="protein sequence ID" value="EEC95543.1"/>
    <property type="molecule type" value="Genomic_DNA"/>
</dbReference>
<protein>
    <submittedName>
        <fullName evidence="1">Uncharacterized protein</fullName>
    </submittedName>
</protein>
<gene>
    <name evidence="1" type="ORF">PRABACTJOHN_03059</name>
</gene>
<proteinExistence type="predicted"/>
<comment type="caution">
    <text evidence="1">The sequence shown here is derived from an EMBL/GenBank/DDBJ whole genome shotgun (WGS) entry which is preliminary data.</text>
</comment>
<dbReference type="Proteomes" id="UP000005510">
    <property type="component" value="Unassembled WGS sequence"/>
</dbReference>
<evidence type="ECO:0000313" key="2">
    <source>
        <dbReference type="Proteomes" id="UP000005510"/>
    </source>
</evidence>
<reference evidence="1 2" key="2">
    <citation type="submission" date="2008-10" db="EMBL/GenBank/DDBJ databases">
        <authorList>
            <person name="Fulton L."/>
            <person name="Clifton S."/>
            <person name="Fulton B."/>
            <person name="Xu J."/>
            <person name="Minx P."/>
            <person name="Pepin K.H."/>
            <person name="Johnson M."/>
            <person name="Bhonagiri V."/>
            <person name="Nash W.E."/>
            <person name="Mardis E.R."/>
            <person name="Wilson R.K."/>
        </authorList>
    </citation>
    <scope>NUCLEOTIDE SEQUENCE [LARGE SCALE GENOMIC DNA]</scope>
    <source>
        <strain evidence="1 2">DSM 18315</strain>
    </source>
</reference>
<feature type="non-terminal residue" evidence="1">
    <location>
        <position position="1"/>
    </location>
</feature>